<name>A0A834WJ23_9FABA</name>
<sequence>MMERSALNQLTIPSALIKIIHEERCGARYGNAKVKRGFSDCDICPRCKCNCESSLHALRDYRMVRCLWSRLVDRKHWSSFFNLNLSEWIELNLSKSLGSENEHNWSDTFAISCWLLWKQRNNIEFNNSMEKPIALVTRIYS</sequence>
<evidence type="ECO:0000313" key="1">
    <source>
        <dbReference type="EMBL" id="KAF7824602.1"/>
    </source>
</evidence>
<accession>A0A834WJ23</accession>
<dbReference type="AlphaFoldDB" id="A0A834WJ23"/>
<dbReference type="Proteomes" id="UP000634136">
    <property type="component" value="Unassembled WGS sequence"/>
</dbReference>
<protein>
    <submittedName>
        <fullName evidence="1">Putative ribonuclease H protein At1g65750 family</fullName>
    </submittedName>
</protein>
<dbReference type="OrthoDB" id="846389at2759"/>
<comment type="caution">
    <text evidence="1">The sequence shown here is derived from an EMBL/GenBank/DDBJ whole genome shotgun (WGS) entry which is preliminary data.</text>
</comment>
<dbReference type="EMBL" id="JAAIUW010000007">
    <property type="protein sequence ID" value="KAF7824602.1"/>
    <property type="molecule type" value="Genomic_DNA"/>
</dbReference>
<proteinExistence type="predicted"/>
<keyword evidence="2" id="KW-1185">Reference proteome</keyword>
<evidence type="ECO:0000313" key="2">
    <source>
        <dbReference type="Proteomes" id="UP000634136"/>
    </source>
</evidence>
<organism evidence="1 2">
    <name type="scientific">Senna tora</name>
    <dbReference type="NCBI Taxonomy" id="362788"/>
    <lineage>
        <taxon>Eukaryota</taxon>
        <taxon>Viridiplantae</taxon>
        <taxon>Streptophyta</taxon>
        <taxon>Embryophyta</taxon>
        <taxon>Tracheophyta</taxon>
        <taxon>Spermatophyta</taxon>
        <taxon>Magnoliopsida</taxon>
        <taxon>eudicotyledons</taxon>
        <taxon>Gunneridae</taxon>
        <taxon>Pentapetalae</taxon>
        <taxon>rosids</taxon>
        <taxon>fabids</taxon>
        <taxon>Fabales</taxon>
        <taxon>Fabaceae</taxon>
        <taxon>Caesalpinioideae</taxon>
        <taxon>Cassia clade</taxon>
        <taxon>Senna</taxon>
    </lineage>
</organism>
<reference evidence="1" key="1">
    <citation type="submission" date="2020-09" db="EMBL/GenBank/DDBJ databases">
        <title>Genome-Enabled Discovery of Anthraquinone Biosynthesis in Senna tora.</title>
        <authorList>
            <person name="Kang S.-H."/>
            <person name="Pandey R.P."/>
            <person name="Lee C.-M."/>
            <person name="Sim J.-S."/>
            <person name="Jeong J.-T."/>
            <person name="Choi B.-S."/>
            <person name="Jung M."/>
            <person name="Ginzburg D."/>
            <person name="Zhao K."/>
            <person name="Won S.Y."/>
            <person name="Oh T.-J."/>
            <person name="Yu Y."/>
            <person name="Kim N.-H."/>
            <person name="Lee O.R."/>
            <person name="Lee T.-H."/>
            <person name="Bashyal P."/>
            <person name="Kim T.-S."/>
            <person name="Lee W.-H."/>
            <person name="Kawkins C."/>
            <person name="Kim C.-K."/>
            <person name="Kim J.S."/>
            <person name="Ahn B.O."/>
            <person name="Rhee S.Y."/>
            <person name="Sohng J.K."/>
        </authorList>
    </citation>
    <scope>NUCLEOTIDE SEQUENCE</scope>
    <source>
        <tissue evidence="1">Leaf</tissue>
    </source>
</reference>
<gene>
    <name evidence="1" type="ORF">G2W53_022746</name>
</gene>